<dbReference type="AlphaFoldDB" id="A0A9P6MCU1"/>
<organism evidence="1 2">
    <name type="scientific">Modicella reniformis</name>
    <dbReference type="NCBI Taxonomy" id="1440133"/>
    <lineage>
        <taxon>Eukaryota</taxon>
        <taxon>Fungi</taxon>
        <taxon>Fungi incertae sedis</taxon>
        <taxon>Mucoromycota</taxon>
        <taxon>Mortierellomycotina</taxon>
        <taxon>Mortierellomycetes</taxon>
        <taxon>Mortierellales</taxon>
        <taxon>Mortierellaceae</taxon>
        <taxon>Modicella</taxon>
    </lineage>
</organism>
<reference evidence="1" key="1">
    <citation type="journal article" date="2020" name="Fungal Divers.">
        <title>Resolving the Mortierellaceae phylogeny through synthesis of multi-gene phylogenetics and phylogenomics.</title>
        <authorList>
            <person name="Vandepol N."/>
            <person name="Liber J."/>
            <person name="Desiro A."/>
            <person name="Na H."/>
            <person name="Kennedy M."/>
            <person name="Barry K."/>
            <person name="Grigoriev I.V."/>
            <person name="Miller A.N."/>
            <person name="O'Donnell K."/>
            <person name="Stajich J.E."/>
            <person name="Bonito G."/>
        </authorList>
    </citation>
    <scope>NUCLEOTIDE SEQUENCE</scope>
    <source>
        <strain evidence="1">MES-2147</strain>
    </source>
</reference>
<keyword evidence="2" id="KW-1185">Reference proteome</keyword>
<proteinExistence type="predicted"/>
<dbReference type="OrthoDB" id="2378580at2759"/>
<name>A0A9P6MCU1_9FUNG</name>
<evidence type="ECO:0000313" key="2">
    <source>
        <dbReference type="Proteomes" id="UP000749646"/>
    </source>
</evidence>
<feature type="non-terminal residue" evidence="1">
    <location>
        <position position="1"/>
    </location>
</feature>
<sequence length="75" mass="8609">APLQGYFKAQGDLLEITPEMNEASDFILYMDDELRIAYTRPNGEQVVFATNGRQLPVTLERPEKSTMKQSFRIDL</sequence>
<dbReference type="Proteomes" id="UP000749646">
    <property type="component" value="Unassembled WGS sequence"/>
</dbReference>
<comment type="caution">
    <text evidence="1">The sequence shown here is derived from an EMBL/GenBank/DDBJ whole genome shotgun (WGS) entry which is preliminary data.</text>
</comment>
<gene>
    <name evidence="1" type="ORF">BGZ65_012594</name>
</gene>
<accession>A0A9P6MCU1</accession>
<dbReference type="EMBL" id="JAAAHW010002327">
    <property type="protein sequence ID" value="KAF9992159.1"/>
    <property type="molecule type" value="Genomic_DNA"/>
</dbReference>
<evidence type="ECO:0000313" key="1">
    <source>
        <dbReference type="EMBL" id="KAF9992159.1"/>
    </source>
</evidence>
<protein>
    <submittedName>
        <fullName evidence="1">Uncharacterized protein</fullName>
    </submittedName>
</protein>